<keyword evidence="5 6" id="KW-0804">Transcription</keyword>
<dbReference type="PANTHER" id="PTHR43133:SF59">
    <property type="entry name" value="ECF RNA POLYMERASE SIGMA FACTOR SIGR"/>
    <property type="match status" value="1"/>
</dbReference>
<evidence type="ECO:0000256" key="5">
    <source>
        <dbReference type="ARBA" id="ARBA00023163"/>
    </source>
</evidence>
<evidence type="ECO:0000256" key="6">
    <source>
        <dbReference type="RuleBase" id="RU000716"/>
    </source>
</evidence>
<dbReference type="InterPro" id="IPR036388">
    <property type="entry name" value="WH-like_DNA-bd_sf"/>
</dbReference>
<comment type="similarity">
    <text evidence="1 6">Belongs to the sigma-70 factor family. ECF subfamily.</text>
</comment>
<proteinExistence type="inferred from homology"/>
<protein>
    <recommendedName>
        <fullName evidence="6">RNA polymerase sigma factor</fullName>
    </recommendedName>
</protein>
<keyword evidence="2 6" id="KW-0805">Transcription regulation</keyword>
<reference evidence="9 10" key="1">
    <citation type="submission" date="2014-11" db="EMBL/GenBank/DDBJ databases">
        <title>Mycobacterium setense Manresensis Genome.</title>
        <authorList>
            <person name="Rech G."/>
            <person name="Sumoy L."/>
        </authorList>
    </citation>
    <scope>NUCLEOTIDE SEQUENCE [LARGE SCALE GENOMIC DNA]</scope>
    <source>
        <strain evidence="9 10">Manresensis</strain>
    </source>
</reference>
<dbReference type="PANTHER" id="PTHR43133">
    <property type="entry name" value="RNA POLYMERASE ECF-TYPE SIGMA FACTO"/>
    <property type="match status" value="1"/>
</dbReference>
<evidence type="ECO:0000256" key="2">
    <source>
        <dbReference type="ARBA" id="ARBA00023015"/>
    </source>
</evidence>
<dbReference type="CDD" id="cd06171">
    <property type="entry name" value="Sigma70_r4"/>
    <property type="match status" value="1"/>
</dbReference>
<organism evidence="9 10">
    <name type="scientific">Mycolicibacterium setense</name>
    <dbReference type="NCBI Taxonomy" id="431269"/>
    <lineage>
        <taxon>Bacteria</taxon>
        <taxon>Bacillati</taxon>
        <taxon>Actinomycetota</taxon>
        <taxon>Actinomycetes</taxon>
        <taxon>Mycobacteriales</taxon>
        <taxon>Mycobacteriaceae</taxon>
        <taxon>Mycolicibacterium</taxon>
    </lineage>
</organism>
<dbReference type="SUPFAM" id="SSF88946">
    <property type="entry name" value="Sigma2 domain of RNA polymerase sigma factors"/>
    <property type="match status" value="1"/>
</dbReference>
<dbReference type="InterPro" id="IPR014284">
    <property type="entry name" value="RNA_pol_sigma-70_dom"/>
</dbReference>
<evidence type="ECO:0000256" key="1">
    <source>
        <dbReference type="ARBA" id="ARBA00010641"/>
    </source>
</evidence>
<dbReference type="PROSITE" id="PS01063">
    <property type="entry name" value="SIGMA70_ECF"/>
    <property type="match status" value="1"/>
</dbReference>
<dbReference type="InterPro" id="IPR039425">
    <property type="entry name" value="RNA_pol_sigma-70-like"/>
</dbReference>
<dbReference type="InterPro" id="IPR013249">
    <property type="entry name" value="RNA_pol_sigma70_r4_t2"/>
</dbReference>
<accession>A0ABR4YUY3</accession>
<evidence type="ECO:0000259" key="7">
    <source>
        <dbReference type="Pfam" id="PF04542"/>
    </source>
</evidence>
<gene>
    <name evidence="9" type="ORF">QQ44_09650</name>
</gene>
<dbReference type="NCBIfam" id="TIGR02937">
    <property type="entry name" value="sigma70-ECF"/>
    <property type="match status" value="1"/>
</dbReference>
<keyword evidence="10" id="KW-1185">Reference proteome</keyword>
<evidence type="ECO:0000259" key="8">
    <source>
        <dbReference type="Pfam" id="PF08281"/>
    </source>
</evidence>
<evidence type="ECO:0000256" key="3">
    <source>
        <dbReference type="ARBA" id="ARBA00023082"/>
    </source>
</evidence>
<keyword evidence="3 6" id="KW-0731">Sigma factor</keyword>
<dbReference type="Gene3D" id="1.10.10.10">
    <property type="entry name" value="Winged helix-like DNA-binding domain superfamily/Winged helix DNA-binding domain"/>
    <property type="match status" value="1"/>
</dbReference>
<dbReference type="InterPro" id="IPR013324">
    <property type="entry name" value="RNA_pol_sigma_r3/r4-like"/>
</dbReference>
<dbReference type="EMBL" id="JTLZ01000005">
    <property type="protein sequence ID" value="KHO26041.1"/>
    <property type="molecule type" value="Genomic_DNA"/>
</dbReference>
<dbReference type="InterPro" id="IPR013325">
    <property type="entry name" value="RNA_pol_sigma_r2"/>
</dbReference>
<dbReference type="InterPro" id="IPR000838">
    <property type="entry name" value="RNA_pol_sigma70_ECF_CS"/>
</dbReference>
<feature type="domain" description="RNA polymerase sigma-70 region 2" evidence="7">
    <location>
        <begin position="28"/>
        <end position="88"/>
    </location>
</feature>
<dbReference type="Proteomes" id="UP000031004">
    <property type="component" value="Unassembled WGS sequence"/>
</dbReference>
<comment type="caution">
    <text evidence="9">The sequence shown here is derived from an EMBL/GenBank/DDBJ whole genome shotgun (WGS) entry which is preliminary data.</text>
</comment>
<feature type="domain" description="RNA polymerase sigma factor 70 region 4 type 2" evidence="8">
    <location>
        <begin position="127"/>
        <end position="179"/>
    </location>
</feature>
<evidence type="ECO:0000313" key="10">
    <source>
        <dbReference type="Proteomes" id="UP000031004"/>
    </source>
</evidence>
<dbReference type="Pfam" id="PF04542">
    <property type="entry name" value="Sigma70_r2"/>
    <property type="match status" value="1"/>
</dbReference>
<dbReference type="InterPro" id="IPR007627">
    <property type="entry name" value="RNA_pol_sigma70_r2"/>
</dbReference>
<keyword evidence="4 6" id="KW-0238">DNA-binding</keyword>
<dbReference type="RefSeq" id="WP_039318942.1">
    <property type="nucleotide sequence ID" value="NZ_JTLZ01000005.1"/>
</dbReference>
<name>A0ABR4YUY3_9MYCO</name>
<evidence type="ECO:0000256" key="4">
    <source>
        <dbReference type="ARBA" id="ARBA00023125"/>
    </source>
</evidence>
<dbReference type="Pfam" id="PF08281">
    <property type="entry name" value="Sigma70_r4_2"/>
    <property type="match status" value="1"/>
</dbReference>
<sequence>MKVAGGSDPDPELAARFAEEVVPLFDALARGARRLARTEADAEDLLQDTLLHAYTGFRTFKEGTNLKAWLFRILYNRWVSAHRRAQRRPAEVAVDEITDRDLIHAAAHSAIGLQSAEAQVLNDLPHNEVRQALAALPEGFTTALYYAEVQGYTYAETASIMNVPVGTVTSRVSRSRQRLRDSLAPLARSRYSDSEVSQHIA</sequence>
<dbReference type="SUPFAM" id="SSF88659">
    <property type="entry name" value="Sigma3 and sigma4 domains of RNA polymerase sigma factors"/>
    <property type="match status" value="1"/>
</dbReference>
<dbReference type="Gene3D" id="1.10.1740.10">
    <property type="match status" value="1"/>
</dbReference>
<evidence type="ECO:0000313" key="9">
    <source>
        <dbReference type="EMBL" id="KHO26041.1"/>
    </source>
</evidence>